<evidence type="ECO:0000256" key="1">
    <source>
        <dbReference type="ARBA" id="ARBA00023125"/>
    </source>
</evidence>
<dbReference type="GO" id="GO:0043590">
    <property type="term" value="C:bacterial nucleoid"/>
    <property type="evidence" value="ECO:0007669"/>
    <property type="project" value="UniProtKB-UniRule"/>
</dbReference>
<name>A0A7L9RS15_9PROT</name>
<dbReference type="PANTHER" id="PTHR33449:SF1">
    <property type="entry name" value="NUCLEOID-ASSOCIATED PROTEIN YBAB"/>
    <property type="match status" value="1"/>
</dbReference>
<keyword evidence="1 2" id="KW-0238">DNA-binding</keyword>
<evidence type="ECO:0000313" key="5">
    <source>
        <dbReference type="Proteomes" id="UP000594001"/>
    </source>
</evidence>
<comment type="similarity">
    <text evidence="2">Belongs to the YbaB/EbfC family.</text>
</comment>
<dbReference type="InterPro" id="IPR004401">
    <property type="entry name" value="YbaB/EbfC"/>
</dbReference>
<accession>A0A7L9RS15</accession>
<gene>
    <name evidence="4" type="primary">ybaB</name>
    <name evidence="4" type="ORF">CPBP_00155</name>
</gene>
<dbReference type="InterPro" id="IPR036894">
    <property type="entry name" value="YbaB-like_sf"/>
</dbReference>
<keyword evidence="3" id="KW-0175">Coiled coil</keyword>
<organism evidence="4 5">
    <name type="scientific">Candidatus Bodocaedibacter vickermanii</name>
    <dbReference type="NCBI Taxonomy" id="2741701"/>
    <lineage>
        <taxon>Bacteria</taxon>
        <taxon>Pseudomonadati</taxon>
        <taxon>Pseudomonadota</taxon>
        <taxon>Alphaproteobacteria</taxon>
        <taxon>Holosporales</taxon>
        <taxon>Candidatus Paracaedibacteraceae</taxon>
        <taxon>Candidatus Bodocaedibacter</taxon>
    </lineage>
</organism>
<dbReference type="HAMAP" id="MF_00274">
    <property type="entry name" value="DNA_YbaB_EbfC"/>
    <property type="match status" value="1"/>
</dbReference>
<comment type="subunit">
    <text evidence="2">Homodimer.</text>
</comment>
<evidence type="ECO:0000256" key="3">
    <source>
        <dbReference type="SAM" id="Coils"/>
    </source>
</evidence>
<dbReference type="PIRSF" id="PIRSF004555">
    <property type="entry name" value="UCP004555"/>
    <property type="match status" value="1"/>
</dbReference>
<dbReference type="GO" id="GO:0005829">
    <property type="term" value="C:cytosol"/>
    <property type="evidence" value="ECO:0007669"/>
    <property type="project" value="TreeGrafter"/>
</dbReference>
<protein>
    <recommendedName>
        <fullName evidence="2">Nucleoid-associated protein CPBP_00155</fullName>
    </recommendedName>
</protein>
<dbReference type="Pfam" id="PF02575">
    <property type="entry name" value="YbaB_DNA_bd"/>
    <property type="match status" value="1"/>
</dbReference>
<proteinExistence type="inferred from homology"/>
<comment type="function">
    <text evidence="2">Binds to DNA and alters its conformation. May be involved in regulation of gene expression, nucleoid organization and DNA protection.</text>
</comment>
<reference evidence="4 5" key="1">
    <citation type="submission" date="2020-06" db="EMBL/GenBank/DDBJ databases">
        <title>The endosymbiont of the kinetoplastid Bodo saltans is a Paracaedibacter-like alpha-proteobacterium possessing a putative toxin-antitoxin system.</title>
        <authorList>
            <person name="Midha S."/>
            <person name="Rigden D.J."/>
            <person name="Siozios S."/>
            <person name="Hurst G.D.D."/>
            <person name="Jackson A.P."/>
        </authorList>
    </citation>
    <scope>NUCLEOTIDE SEQUENCE [LARGE SCALE GENOMIC DNA]</scope>
    <source>
        <strain evidence="4">Lake Konstanz</strain>
    </source>
</reference>
<dbReference type="AlphaFoldDB" id="A0A7L9RS15"/>
<dbReference type="PANTHER" id="PTHR33449">
    <property type="entry name" value="NUCLEOID-ASSOCIATED PROTEIN YBAB"/>
    <property type="match status" value="1"/>
</dbReference>
<evidence type="ECO:0000256" key="2">
    <source>
        <dbReference type="HAMAP-Rule" id="MF_00274"/>
    </source>
</evidence>
<dbReference type="Proteomes" id="UP000594001">
    <property type="component" value="Chromosome"/>
</dbReference>
<dbReference type="GO" id="GO:0003677">
    <property type="term" value="F:DNA binding"/>
    <property type="evidence" value="ECO:0007669"/>
    <property type="project" value="UniProtKB-UniRule"/>
</dbReference>
<feature type="coiled-coil region" evidence="3">
    <location>
        <begin position="3"/>
        <end position="30"/>
    </location>
</feature>
<dbReference type="NCBIfam" id="TIGR00103">
    <property type="entry name" value="DNA_YbaB_EbfC"/>
    <property type="match status" value="1"/>
</dbReference>
<dbReference type="KEGG" id="pbal:CPBP_00155"/>
<dbReference type="RefSeq" id="WP_350332154.1">
    <property type="nucleotide sequence ID" value="NZ_CP054719.1"/>
</dbReference>
<dbReference type="SUPFAM" id="SSF82607">
    <property type="entry name" value="YbaB-like"/>
    <property type="match status" value="1"/>
</dbReference>
<keyword evidence="5" id="KW-1185">Reference proteome</keyword>
<dbReference type="EMBL" id="CP054719">
    <property type="protein sequence ID" value="QOL19403.1"/>
    <property type="molecule type" value="Genomic_DNA"/>
</dbReference>
<dbReference type="Gene3D" id="3.30.1310.10">
    <property type="entry name" value="Nucleoid-associated protein YbaB-like domain"/>
    <property type="match status" value="1"/>
</dbReference>
<evidence type="ECO:0000313" key="4">
    <source>
        <dbReference type="EMBL" id="QOL19403.1"/>
    </source>
</evidence>
<keyword evidence="2" id="KW-0963">Cytoplasm</keyword>
<comment type="subcellular location">
    <subcellularLocation>
        <location evidence="2">Cytoplasm</location>
        <location evidence="2">Nucleoid</location>
    </subcellularLocation>
</comment>
<sequence length="106" mass="11441">MNIAGMMKKAQEMQKKMQEMQDNLVNIIEEGSAGAGMVTVTMNGKTDVKKITVSEELLNPNDKEMLEDLLVAALSDAKRKIDARAGSEMEKVTGGLGLPGGMKLPF</sequence>